<protein>
    <recommendedName>
        <fullName evidence="5">Receptor ligand binding region domain-containing protein</fullName>
    </recommendedName>
</protein>
<dbReference type="GO" id="GO:0016020">
    <property type="term" value="C:membrane"/>
    <property type="evidence" value="ECO:0007669"/>
    <property type="project" value="UniProtKB-SubCell"/>
</dbReference>
<dbReference type="Pfam" id="PF01094">
    <property type="entry name" value="ANF_receptor"/>
    <property type="match status" value="1"/>
</dbReference>
<evidence type="ECO:0000313" key="6">
    <source>
        <dbReference type="EMBL" id="CAF4446263.1"/>
    </source>
</evidence>
<dbReference type="InterPro" id="IPR028082">
    <property type="entry name" value="Peripla_BP_I"/>
</dbReference>
<evidence type="ECO:0000256" key="2">
    <source>
        <dbReference type="ARBA" id="ARBA00022692"/>
    </source>
</evidence>
<feature type="non-terminal residue" evidence="6">
    <location>
        <position position="1"/>
    </location>
</feature>
<comment type="subcellular location">
    <subcellularLocation>
        <location evidence="1">Membrane</location>
    </subcellularLocation>
</comment>
<dbReference type="SUPFAM" id="SSF53822">
    <property type="entry name" value="Periplasmic binding protein-like I"/>
    <property type="match status" value="1"/>
</dbReference>
<accession>A0A8S2WD28</accession>
<keyword evidence="2" id="KW-0812">Transmembrane</keyword>
<reference evidence="6" key="1">
    <citation type="submission" date="2021-02" db="EMBL/GenBank/DDBJ databases">
        <authorList>
            <person name="Nowell W R."/>
        </authorList>
    </citation>
    <scope>NUCLEOTIDE SEQUENCE</scope>
</reference>
<organism evidence="6 7">
    <name type="scientific">Didymodactylos carnosus</name>
    <dbReference type="NCBI Taxonomy" id="1234261"/>
    <lineage>
        <taxon>Eukaryota</taxon>
        <taxon>Metazoa</taxon>
        <taxon>Spiralia</taxon>
        <taxon>Gnathifera</taxon>
        <taxon>Rotifera</taxon>
        <taxon>Eurotatoria</taxon>
        <taxon>Bdelloidea</taxon>
        <taxon>Philodinida</taxon>
        <taxon>Philodinidae</taxon>
        <taxon>Didymodactylos</taxon>
    </lineage>
</organism>
<evidence type="ECO:0000256" key="3">
    <source>
        <dbReference type="ARBA" id="ARBA00022989"/>
    </source>
</evidence>
<dbReference type="InterPro" id="IPR001828">
    <property type="entry name" value="ANF_lig-bd_rcpt"/>
</dbReference>
<proteinExistence type="predicted"/>
<evidence type="ECO:0000259" key="5">
    <source>
        <dbReference type="Pfam" id="PF01094"/>
    </source>
</evidence>
<sequence length="204" mass="23820">MFVNLYPSNRDLNLAFHSLTRNLQWIKFLVIYDTDSGLTRLQSLLNAPGINQTDILVRQLTDPKDRSVLTDAISRDIFNIILDLNDDNTKHDIDTYDLEDYKYNYVNITAYRLFNRDSLIVSDAMKYYFEFKRIENNEQNRRTFTTQVALWIDALSAFAMAYDKFLSGPKSSIPIDYIPNPSCHSDYPAKGWPKGNELYSKFQI</sequence>
<dbReference type="Gene3D" id="3.40.50.2300">
    <property type="match status" value="3"/>
</dbReference>
<dbReference type="AlphaFoldDB" id="A0A8S2WD28"/>
<dbReference type="Proteomes" id="UP000682733">
    <property type="component" value="Unassembled WGS sequence"/>
</dbReference>
<keyword evidence="4" id="KW-0472">Membrane</keyword>
<dbReference type="EMBL" id="CAJOBA010082045">
    <property type="protein sequence ID" value="CAF4446263.1"/>
    <property type="molecule type" value="Genomic_DNA"/>
</dbReference>
<evidence type="ECO:0000313" key="7">
    <source>
        <dbReference type="Proteomes" id="UP000682733"/>
    </source>
</evidence>
<comment type="caution">
    <text evidence="6">The sequence shown here is derived from an EMBL/GenBank/DDBJ whole genome shotgun (WGS) entry which is preliminary data.</text>
</comment>
<evidence type="ECO:0000256" key="4">
    <source>
        <dbReference type="ARBA" id="ARBA00023136"/>
    </source>
</evidence>
<keyword evidence="3" id="KW-1133">Transmembrane helix</keyword>
<evidence type="ECO:0000256" key="1">
    <source>
        <dbReference type="ARBA" id="ARBA00004370"/>
    </source>
</evidence>
<feature type="domain" description="Receptor ligand binding region" evidence="5">
    <location>
        <begin position="2"/>
        <end position="167"/>
    </location>
</feature>
<name>A0A8S2WD28_9BILA</name>
<gene>
    <name evidence="6" type="ORF">TMI583_LOCUS45611</name>
</gene>